<dbReference type="AlphaFoldDB" id="A0A0E9RY54"/>
<name>A0A0E9RY54_ANGAN</name>
<reference evidence="2" key="1">
    <citation type="submission" date="2014-11" db="EMBL/GenBank/DDBJ databases">
        <authorList>
            <person name="Amaro Gonzalez C."/>
        </authorList>
    </citation>
    <scope>NUCLEOTIDE SEQUENCE</scope>
</reference>
<evidence type="ECO:0000313" key="2">
    <source>
        <dbReference type="EMBL" id="JAH34036.1"/>
    </source>
</evidence>
<evidence type="ECO:0000256" key="1">
    <source>
        <dbReference type="SAM" id="MobiDB-lite"/>
    </source>
</evidence>
<organism evidence="2">
    <name type="scientific">Anguilla anguilla</name>
    <name type="common">European freshwater eel</name>
    <name type="synonym">Muraena anguilla</name>
    <dbReference type="NCBI Taxonomy" id="7936"/>
    <lineage>
        <taxon>Eukaryota</taxon>
        <taxon>Metazoa</taxon>
        <taxon>Chordata</taxon>
        <taxon>Craniata</taxon>
        <taxon>Vertebrata</taxon>
        <taxon>Euteleostomi</taxon>
        <taxon>Actinopterygii</taxon>
        <taxon>Neopterygii</taxon>
        <taxon>Teleostei</taxon>
        <taxon>Anguilliformes</taxon>
        <taxon>Anguillidae</taxon>
        <taxon>Anguilla</taxon>
    </lineage>
</organism>
<protein>
    <submittedName>
        <fullName evidence="2">Uncharacterized protein</fullName>
    </submittedName>
</protein>
<sequence length="70" mass="8193">MADPRHYRNTGRPTKLSNRSRAQRSDHEDSNNTDIVAHWLKLDKLPRDQQLASGRRPLWETGSHFRESPT</sequence>
<feature type="compositionally biased region" description="Polar residues" evidence="1">
    <location>
        <begin position="11"/>
        <end position="20"/>
    </location>
</feature>
<feature type="region of interest" description="Disordered" evidence="1">
    <location>
        <begin position="1"/>
        <end position="33"/>
    </location>
</feature>
<dbReference type="EMBL" id="GBXM01074541">
    <property type="protein sequence ID" value="JAH34036.1"/>
    <property type="molecule type" value="Transcribed_RNA"/>
</dbReference>
<proteinExistence type="predicted"/>
<accession>A0A0E9RY54</accession>
<feature type="region of interest" description="Disordered" evidence="1">
    <location>
        <begin position="45"/>
        <end position="70"/>
    </location>
</feature>
<reference evidence="2" key="2">
    <citation type="journal article" date="2015" name="Fish Shellfish Immunol.">
        <title>Early steps in the European eel (Anguilla anguilla)-Vibrio vulnificus interaction in the gills: Role of the RtxA13 toxin.</title>
        <authorList>
            <person name="Callol A."/>
            <person name="Pajuelo D."/>
            <person name="Ebbesson L."/>
            <person name="Teles M."/>
            <person name="MacKenzie S."/>
            <person name="Amaro C."/>
        </authorList>
    </citation>
    <scope>NUCLEOTIDE SEQUENCE</scope>
</reference>